<name>A0A2M7KB22_9BACT</name>
<comment type="caution">
    <text evidence="1">The sequence shown here is derived from an EMBL/GenBank/DDBJ whole genome shotgun (WGS) entry which is preliminary data.</text>
</comment>
<gene>
    <name evidence="1" type="ORF">COZ58_00370</name>
</gene>
<dbReference type="Proteomes" id="UP000231493">
    <property type="component" value="Unassembled WGS sequence"/>
</dbReference>
<reference evidence="2" key="1">
    <citation type="submission" date="2017-09" db="EMBL/GenBank/DDBJ databases">
        <title>Depth-based differentiation of microbial function through sediment-hosted aquifers and enrichment of novel symbionts in the deep terrestrial subsurface.</title>
        <authorList>
            <person name="Probst A.J."/>
            <person name="Ladd B."/>
            <person name="Jarett J.K."/>
            <person name="Geller-Mcgrath D.E."/>
            <person name="Sieber C.M."/>
            <person name="Emerson J.B."/>
            <person name="Anantharaman K."/>
            <person name="Thomas B.C."/>
            <person name="Malmstrom R."/>
            <person name="Stieglmeier M."/>
            <person name="Klingl A."/>
            <person name="Woyke T."/>
            <person name="Ryan C.M."/>
            <person name="Banfield J.F."/>
        </authorList>
    </citation>
    <scope>NUCLEOTIDE SEQUENCE [LARGE SCALE GENOMIC DNA]</scope>
</reference>
<dbReference type="AlphaFoldDB" id="A0A2M7KB22"/>
<proteinExistence type="predicted"/>
<dbReference type="EMBL" id="PFIP01000010">
    <property type="protein sequence ID" value="PIX35328.1"/>
    <property type="molecule type" value="Genomic_DNA"/>
</dbReference>
<evidence type="ECO:0000313" key="2">
    <source>
        <dbReference type="Proteomes" id="UP000231493"/>
    </source>
</evidence>
<evidence type="ECO:0000313" key="1">
    <source>
        <dbReference type="EMBL" id="PIX35328.1"/>
    </source>
</evidence>
<organism evidence="1 2">
    <name type="scientific">Candidatus Infernicultor aquiphilus</name>
    <dbReference type="NCBI Taxonomy" id="1805029"/>
    <lineage>
        <taxon>Bacteria</taxon>
        <taxon>Pseudomonadati</taxon>
        <taxon>Atribacterota</taxon>
        <taxon>Candidatus Phoenicimicrobiia</taxon>
        <taxon>Candidatus Pheonicimicrobiales</taxon>
        <taxon>Candidatus Phoenicimicrobiaceae</taxon>
        <taxon>Candidatus Infernicultor</taxon>
    </lineage>
</organism>
<protein>
    <submittedName>
        <fullName evidence="1">Uncharacterized protein</fullName>
    </submittedName>
</protein>
<accession>A0A2M7KB22</accession>
<sequence>MVGTIEDENGKIATIYTDPEKLRNELIAIAPEDRGFIHSFIKGIKKLANFDLMPSKPLELWNPLDYYLNQFKVAPVLYYLMK</sequence>